<proteinExistence type="predicted"/>
<comment type="caution">
    <text evidence="1">The sequence shown here is derived from an EMBL/GenBank/DDBJ whole genome shotgun (WGS) entry which is preliminary data.</text>
</comment>
<keyword evidence="2" id="KW-1185">Reference proteome</keyword>
<organism evidence="1 2">
    <name type="scientific">Paraburkholderia guartelaensis</name>
    <dbReference type="NCBI Taxonomy" id="2546446"/>
    <lineage>
        <taxon>Bacteria</taxon>
        <taxon>Pseudomonadati</taxon>
        <taxon>Pseudomonadota</taxon>
        <taxon>Betaproteobacteria</taxon>
        <taxon>Burkholderiales</taxon>
        <taxon>Burkholderiaceae</taxon>
        <taxon>Paraburkholderia</taxon>
    </lineage>
</organism>
<dbReference type="Proteomes" id="UP001390669">
    <property type="component" value="Unassembled WGS sequence"/>
</dbReference>
<gene>
    <name evidence="1" type="ORF">VSR33_01150</name>
</gene>
<name>A0ABU9S401_9BURK</name>
<accession>A0ABU9S401</accession>
<dbReference type="RefSeq" id="WP_406951105.1">
    <property type="nucleotide sequence ID" value="NZ_JAYMRW010000001.1"/>
</dbReference>
<evidence type="ECO:0000313" key="1">
    <source>
        <dbReference type="EMBL" id="MEM5446100.1"/>
    </source>
</evidence>
<sequence length="91" mass="10364">MIHDYDLSVILPRLSGPLREILDAELSIGNTMVEISSGWPMPNANVWLKNPLSRKYLAKYPDLEYAYLGDPRNWLEHYIDTQIGAMVAAKC</sequence>
<dbReference type="EMBL" id="JAYMRW010000001">
    <property type="protein sequence ID" value="MEM5446100.1"/>
    <property type="molecule type" value="Genomic_DNA"/>
</dbReference>
<protein>
    <submittedName>
        <fullName evidence="1">Uncharacterized protein</fullName>
    </submittedName>
</protein>
<evidence type="ECO:0000313" key="2">
    <source>
        <dbReference type="Proteomes" id="UP001390669"/>
    </source>
</evidence>
<reference evidence="1 2" key="1">
    <citation type="submission" date="2024-01" db="EMBL/GenBank/DDBJ databases">
        <title>The diversity of rhizobia nodulating Mimosa spp. in eleven states of Brazil covering several biomes is determined by host plant, location, and edaphic factors.</title>
        <authorList>
            <person name="Rouws L."/>
            <person name="Barauna A."/>
            <person name="Beukes C."/>
            <person name="De Faria S.M."/>
            <person name="Gross E."/>
            <person name="Dos Reis Junior F.B."/>
            <person name="Simon M."/>
            <person name="Maluk M."/>
            <person name="Odee D.W."/>
            <person name="Kenicer G."/>
            <person name="Young J.P.W."/>
            <person name="Reis V.M."/>
            <person name="Zilli J."/>
            <person name="James E.K."/>
        </authorList>
    </citation>
    <scope>NUCLEOTIDE SEQUENCE [LARGE SCALE GENOMIC DNA]</scope>
    <source>
        <strain evidence="1 2">JPY164</strain>
    </source>
</reference>